<evidence type="ECO:0000313" key="2">
    <source>
        <dbReference type="Proteomes" id="UP000827986"/>
    </source>
</evidence>
<sequence>MLRFDLGKKGGSRSKSIAGPSRLISAVAAAEVPGVSRAQGNGVLGQLEAEEKAPGASGGWMNKSQGATDRPFRSYCPATCITVVHDTHAAPCSPQTRNERF</sequence>
<accession>A0A9D4B0C7</accession>
<dbReference type="Proteomes" id="UP000827986">
    <property type="component" value="Unassembled WGS sequence"/>
</dbReference>
<evidence type="ECO:0000313" key="1">
    <source>
        <dbReference type="EMBL" id="KAH1175470.1"/>
    </source>
</evidence>
<keyword evidence="2" id="KW-1185">Reference proteome</keyword>
<proteinExistence type="predicted"/>
<reference evidence="1" key="1">
    <citation type="submission" date="2021-09" db="EMBL/GenBank/DDBJ databases">
        <title>The genome of Mauremys mutica provides insights into the evolution of semi-aquatic lifestyle.</title>
        <authorList>
            <person name="Gong S."/>
            <person name="Gao Y."/>
        </authorList>
    </citation>
    <scope>NUCLEOTIDE SEQUENCE</scope>
    <source>
        <strain evidence="1">MM-2020</strain>
        <tissue evidence="1">Muscle</tissue>
    </source>
</reference>
<organism evidence="1 2">
    <name type="scientific">Mauremys mutica</name>
    <name type="common">yellowpond turtle</name>
    <dbReference type="NCBI Taxonomy" id="74926"/>
    <lineage>
        <taxon>Eukaryota</taxon>
        <taxon>Metazoa</taxon>
        <taxon>Chordata</taxon>
        <taxon>Craniata</taxon>
        <taxon>Vertebrata</taxon>
        <taxon>Euteleostomi</taxon>
        <taxon>Archelosauria</taxon>
        <taxon>Testudinata</taxon>
        <taxon>Testudines</taxon>
        <taxon>Cryptodira</taxon>
        <taxon>Durocryptodira</taxon>
        <taxon>Testudinoidea</taxon>
        <taxon>Geoemydidae</taxon>
        <taxon>Geoemydinae</taxon>
        <taxon>Mauremys</taxon>
    </lineage>
</organism>
<comment type="caution">
    <text evidence="1">The sequence shown here is derived from an EMBL/GenBank/DDBJ whole genome shotgun (WGS) entry which is preliminary data.</text>
</comment>
<protein>
    <submittedName>
        <fullName evidence="1">Uncharacterized protein</fullName>
    </submittedName>
</protein>
<name>A0A9D4B0C7_9SAUR</name>
<gene>
    <name evidence="1" type="ORF">KIL84_008344</name>
</gene>
<dbReference type="EMBL" id="JAHDVG010000477">
    <property type="protein sequence ID" value="KAH1175470.1"/>
    <property type="molecule type" value="Genomic_DNA"/>
</dbReference>
<dbReference type="AlphaFoldDB" id="A0A9D4B0C7"/>